<keyword evidence="4 6" id="KW-0677">Repeat</keyword>
<dbReference type="Gene3D" id="2.130.10.10">
    <property type="entry name" value="YVTN repeat-like/Quinoprotein amine dehydrogenase"/>
    <property type="match status" value="2"/>
</dbReference>
<evidence type="ECO:0000256" key="1">
    <source>
        <dbReference type="ARBA" id="ARBA00004123"/>
    </source>
</evidence>
<dbReference type="GO" id="GO:0005829">
    <property type="term" value="C:cytosol"/>
    <property type="evidence" value="ECO:0007669"/>
    <property type="project" value="TreeGrafter"/>
</dbReference>
<dbReference type="InterPro" id="IPR001680">
    <property type="entry name" value="WD40_rpt"/>
</dbReference>
<dbReference type="EMBL" id="ONZQ02000001">
    <property type="protein sequence ID" value="SPN97112.1"/>
    <property type="molecule type" value="Genomic_DNA"/>
</dbReference>
<feature type="region of interest" description="Disordered" evidence="8">
    <location>
        <begin position="31"/>
        <end position="130"/>
    </location>
</feature>
<dbReference type="InterPro" id="IPR036322">
    <property type="entry name" value="WD40_repeat_dom_sf"/>
</dbReference>
<evidence type="ECO:0000256" key="8">
    <source>
        <dbReference type="SAM" id="MobiDB-lite"/>
    </source>
</evidence>
<dbReference type="PROSITE" id="PS50082">
    <property type="entry name" value="WD_REPEATS_2"/>
    <property type="match status" value="1"/>
</dbReference>
<sequence length="509" mass="55616">MRIPYNCVATHGDILFASRGGQIQSFKLQGGPALSTWSHPEADREAAASVELAKAGSGEIPQAARAESSTAEDERPAKRQRAEPGPEVETSAVPQKGEVGEKSGQKGKGNKRDDGAHPVSGRNPGSKQPDTHVIILLQASADGRHIIAVSGQDKTLWVFEHDGNGTLKESSRRPMPKRPSALSISPDGRAIVVGDKFGDTYALPLDAADSLSGETTSLLVKHHRDPNKPTANEHTVHSKINLRSLEMQHRALERREKDAVKEEPKPEEPAFEHALVLGHVSMLTGLLVREYRGRRYIITCDRDEHIRVTRYIPQNYVIESFCLGHKEFINSMAVSETNPEILVSGGGDDALFVWDWPTGTLLSKTDILSHARNVSDVQHVAVSKIIYSNVGIFVICEGIPAVFQWTLSEARTLNNCRTLRLPGNPLDILVSSSPEPSLLVAIDSVENEVPSSLLAYAPADKECTSWARSATSFDESAIEGSVLEVSTADVKKLFYAIEGLRKIRIQEEE</sequence>
<dbReference type="HAMAP" id="MF_03056">
    <property type="entry name" value="TRM82"/>
    <property type="match status" value="1"/>
</dbReference>
<dbReference type="Pfam" id="PF00400">
    <property type="entry name" value="WD40"/>
    <property type="match status" value="1"/>
</dbReference>
<dbReference type="PANTHER" id="PTHR16288">
    <property type="entry name" value="WD40 REPEAT PROTEIN 4"/>
    <property type="match status" value="1"/>
</dbReference>
<evidence type="ECO:0000256" key="6">
    <source>
        <dbReference type="HAMAP-Rule" id="MF_03056"/>
    </source>
</evidence>
<feature type="repeat" description="WD" evidence="7">
    <location>
        <begin position="322"/>
        <end position="364"/>
    </location>
</feature>
<gene>
    <name evidence="9" type="ORF">DNG_00628</name>
</gene>
<evidence type="ECO:0000256" key="4">
    <source>
        <dbReference type="ARBA" id="ARBA00022737"/>
    </source>
</evidence>
<feature type="compositionally biased region" description="Basic and acidic residues" evidence="8">
    <location>
        <begin position="72"/>
        <end position="84"/>
    </location>
</feature>
<comment type="similarity">
    <text evidence="6">Belongs to the WD repeat TRM82 family.</text>
</comment>
<proteinExistence type="inferred from homology"/>
<evidence type="ECO:0000313" key="9">
    <source>
        <dbReference type="EMBL" id="SPN97112.1"/>
    </source>
</evidence>
<comment type="caution">
    <text evidence="9">The sequence shown here is derived from an EMBL/GenBank/DDBJ whole genome shotgun (WGS) entry which is preliminary data.</text>
</comment>
<dbReference type="SUPFAM" id="SSF50978">
    <property type="entry name" value="WD40 repeat-like"/>
    <property type="match status" value="1"/>
</dbReference>
<feature type="compositionally biased region" description="Basic and acidic residues" evidence="8">
    <location>
        <begin position="98"/>
        <end position="116"/>
    </location>
</feature>
<organism evidence="9 10">
    <name type="scientific">Cephalotrichum gorgonifer</name>
    <dbReference type="NCBI Taxonomy" id="2041049"/>
    <lineage>
        <taxon>Eukaryota</taxon>
        <taxon>Fungi</taxon>
        <taxon>Dikarya</taxon>
        <taxon>Ascomycota</taxon>
        <taxon>Pezizomycotina</taxon>
        <taxon>Sordariomycetes</taxon>
        <taxon>Hypocreomycetidae</taxon>
        <taxon>Microascales</taxon>
        <taxon>Microascaceae</taxon>
        <taxon>Cephalotrichum</taxon>
    </lineage>
</organism>
<dbReference type="InterPro" id="IPR015943">
    <property type="entry name" value="WD40/YVTN_repeat-like_dom_sf"/>
</dbReference>
<evidence type="ECO:0000256" key="7">
    <source>
        <dbReference type="PROSITE-ProRule" id="PRU00221"/>
    </source>
</evidence>
<evidence type="ECO:0000256" key="2">
    <source>
        <dbReference type="ARBA" id="ARBA00022574"/>
    </source>
</evidence>
<dbReference type="PANTHER" id="PTHR16288:SF0">
    <property type="entry name" value="TRNA (GUANINE-N(7)-)-METHYLTRANSFERASE NON-CATALYTIC SUBUNIT WDR4"/>
    <property type="match status" value="1"/>
</dbReference>
<dbReference type="GO" id="GO:0106004">
    <property type="term" value="P:tRNA (guanine-N7)-methylation"/>
    <property type="evidence" value="ECO:0007669"/>
    <property type="project" value="UniProtKB-UniRule"/>
</dbReference>
<evidence type="ECO:0000313" key="10">
    <source>
        <dbReference type="Proteomes" id="UP001187682"/>
    </source>
</evidence>
<name>A0AAE8MRK6_9PEZI</name>
<dbReference type="AlphaFoldDB" id="A0AAE8MRK6"/>
<dbReference type="GO" id="GO:0005634">
    <property type="term" value="C:nucleus"/>
    <property type="evidence" value="ECO:0007669"/>
    <property type="project" value="UniProtKB-SubCell"/>
</dbReference>
<keyword evidence="5 6" id="KW-0539">Nucleus</keyword>
<comment type="function">
    <text evidence="6">Required for the formation of N(7)-methylguanine at position 46 (m7G46) in tRNA. In the complex, it is required to stabilize and induce conformational changes of the catalytic subunit.</text>
</comment>
<comment type="subcellular location">
    <subcellularLocation>
        <location evidence="1 6">Nucleus</location>
    </subcellularLocation>
</comment>
<accession>A0AAE8MRK6</accession>
<keyword evidence="10" id="KW-1185">Reference proteome</keyword>
<evidence type="ECO:0000256" key="5">
    <source>
        <dbReference type="ARBA" id="ARBA00023242"/>
    </source>
</evidence>
<protein>
    <submittedName>
        <fullName evidence="9">Related to tRNA-methyltransferase</fullName>
    </submittedName>
</protein>
<comment type="pathway">
    <text evidence="6">tRNA modification; N(7)-methylguanine-tRNA biosynthesis.</text>
</comment>
<dbReference type="Proteomes" id="UP001187682">
    <property type="component" value="Unassembled WGS sequence"/>
</dbReference>
<dbReference type="GO" id="GO:0043527">
    <property type="term" value="C:tRNA methyltransferase complex"/>
    <property type="evidence" value="ECO:0007669"/>
    <property type="project" value="TreeGrafter"/>
</dbReference>
<keyword evidence="2 6" id="KW-0853">WD repeat</keyword>
<dbReference type="InterPro" id="IPR028884">
    <property type="entry name" value="Trm82"/>
</dbReference>
<evidence type="ECO:0000256" key="3">
    <source>
        <dbReference type="ARBA" id="ARBA00022694"/>
    </source>
</evidence>
<dbReference type="SMART" id="SM00320">
    <property type="entry name" value="WD40"/>
    <property type="match status" value="3"/>
</dbReference>
<keyword evidence="3 6" id="KW-0819">tRNA processing</keyword>
<reference evidence="9" key="1">
    <citation type="submission" date="2018-03" db="EMBL/GenBank/DDBJ databases">
        <authorList>
            <person name="Guldener U."/>
        </authorList>
    </citation>
    <scope>NUCLEOTIDE SEQUENCE</scope>
</reference>